<evidence type="ECO:0000313" key="3">
    <source>
        <dbReference type="Proteomes" id="UP000688947"/>
    </source>
</evidence>
<gene>
    <name evidence="2" type="ORF">JG687_00017568</name>
</gene>
<name>A0A8T1TMY8_9STRA</name>
<reference evidence="2" key="1">
    <citation type="submission" date="2021-01" db="EMBL/GenBank/DDBJ databases">
        <title>Phytophthora aleatoria, a newly-described species from Pinus radiata is distinct from Phytophthora cactorum isolates based on comparative genomics.</title>
        <authorList>
            <person name="Mcdougal R."/>
            <person name="Panda P."/>
            <person name="Williams N."/>
            <person name="Studholme D.J."/>
        </authorList>
    </citation>
    <scope>NUCLEOTIDE SEQUENCE</scope>
    <source>
        <strain evidence="2">NZFS 3830</strain>
    </source>
</reference>
<evidence type="ECO:0000313" key="2">
    <source>
        <dbReference type="EMBL" id="KAG6944931.1"/>
    </source>
</evidence>
<evidence type="ECO:0000256" key="1">
    <source>
        <dbReference type="SAM" id="MobiDB-lite"/>
    </source>
</evidence>
<organism evidence="2 3">
    <name type="scientific">Phytophthora cactorum</name>
    <dbReference type="NCBI Taxonomy" id="29920"/>
    <lineage>
        <taxon>Eukaryota</taxon>
        <taxon>Sar</taxon>
        <taxon>Stramenopiles</taxon>
        <taxon>Oomycota</taxon>
        <taxon>Peronosporomycetes</taxon>
        <taxon>Peronosporales</taxon>
        <taxon>Peronosporaceae</taxon>
        <taxon>Phytophthora</taxon>
    </lineage>
</organism>
<feature type="compositionally biased region" description="Low complexity" evidence="1">
    <location>
        <begin position="25"/>
        <end position="48"/>
    </location>
</feature>
<dbReference type="OrthoDB" id="129335at2759"/>
<feature type="region of interest" description="Disordered" evidence="1">
    <location>
        <begin position="121"/>
        <end position="181"/>
    </location>
</feature>
<comment type="caution">
    <text evidence="2">The sequence shown here is derived from an EMBL/GenBank/DDBJ whole genome shotgun (WGS) entry which is preliminary data.</text>
</comment>
<protein>
    <submittedName>
        <fullName evidence="2">Uncharacterized protein</fullName>
    </submittedName>
</protein>
<sequence length="222" mass="24651">MERLPKAAAAPSGLLRPPRSPSPRPLRSLSPAAAPVVTSSPAPSRSRMPPMKRCWTAYLIGVPANHPRALLLSPRLALIPPPPRQSPRLRRRLQLQEVLYELRVEGSSSDENDLRVVATQPGDAPAAEGLDIFADSDDDGTSVRPKRSRLRRGDEDSSWHPPLPQAPSHHPATNQVNHYNPDDPWGYDSLAEINRLIDGQGEPPHRCFLVDWKDRPLQSNWV</sequence>
<dbReference type="EMBL" id="JAENGZ010002087">
    <property type="protein sequence ID" value="KAG6944931.1"/>
    <property type="molecule type" value="Genomic_DNA"/>
</dbReference>
<dbReference type="VEuPathDB" id="FungiDB:PC110_g6874"/>
<dbReference type="Proteomes" id="UP000688947">
    <property type="component" value="Unassembled WGS sequence"/>
</dbReference>
<dbReference type="AlphaFoldDB" id="A0A8T1TMY8"/>
<feature type="region of interest" description="Disordered" evidence="1">
    <location>
        <begin position="1"/>
        <end position="48"/>
    </location>
</feature>
<accession>A0A8T1TMY8</accession>
<proteinExistence type="predicted"/>